<proteinExistence type="inferred from homology"/>
<keyword evidence="3" id="KW-0732">Signal</keyword>
<dbReference type="CDD" id="cd13401">
    <property type="entry name" value="Slt70-like"/>
    <property type="match status" value="1"/>
</dbReference>
<dbReference type="Pfam" id="PF13174">
    <property type="entry name" value="TPR_6"/>
    <property type="match status" value="4"/>
</dbReference>
<protein>
    <submittedName>
        <fullName evidence="5">Murein transglycosylase</fullName>
    </submittedName>
</protein>
<comment type="similarity">
    <text evidence="1">Belongs to the transglycosylase Slt family.</text>
</comment>
<dbReference type="EMBL" id="BLXZ01000001">
    <property type="protein sequence ID" value="GFO66757.1"/>
    <property type="molecule type" value="Genomic_DNA"/>
</dbReference>
<evidence type="ECO:0000256" key="1">
    <source>
        <dbReference type="ARBA" id="ARBA00007734"/>
    </source>
</evidence>
<keyword evidence="2" id="KW-0802">TPR repeat</keyword>
<dbReference type="PROSITE" id="PS00922">
    <property type="entry name" value="TRANSGLYCOSYLASE"/>
    <property type="match status" value="1"/>
</dbReference>
<dbReference type="SUPFAM" id="SSF53955">
    <property type="entry name" value="Lysozyme-like"/>
    <property type="match status" value="1"/>
</dbReference>
<feature type="signal peptide" evidence="3">
    <location>
        <begin position="1"/>
        <end position="21"/>
    </location>
</feature>
<evidence type="ECO:0000256" key="2">
    <source>
        <dbReference type="PROSITE-ProRule" id="PRU00339"/>
    </source>
</evidence>
<evidence type="ECO:0000256" key="3">
    <source>
        <dbReference type="SAM" id="SignalP"/>
    </source>
</evidence>
<accession>A0A6V8N4G7</accession>
<dbReference type="InterPro" id="IPR000189">
    <property type="entry name" value="Transglyc_AS"/>
</dbReference>
<feature type="repeat" description="TPR" evidence="2">
    <location>
        <begin position="93"/>
        <end position="126"/>
    </location>
</feature>
<dbReference type="RefSeq" id="WP_183359288.1">
    <property type="nucleotide sequence ID" value="NZ_BLXZ01000001.1"/>
</dbReference>
<comment type="caution">
    <text evidence="5">The sequence shown here is derived from an EMBL/GenBank/DDBJ whole genome shotgun (WGS) entry which is preliminary data.</text>
</comment>
<sequence length="688" mass="75662">MLCRTLAGAACLISLSFATYAAGLTPPGDAALSQAAGRMKQKDFAGAREAALKSTATGPRAFLLGMACTKQEKWQEAADYLAQAAENYPLLADYALYHQGSALAKLGQVDQALQPLYKLLKNYPDSRLTRQATLLYADTLVAGNYHKQALDSYTVFIERYASGSDALNAQLGAALCRDRLGNPAGAAVILRNLWLNHPSSPVAERAAAELQRIIQAGTAVQPYSRAELFKRAGILYDLGRYAQAAKAYQEITLTGESAEFAGKVRFKAGQALVKAKKGQDAEQLLKDLTQQAGSPSEASFWLAKALDRNGKTDQALELFLKIAQAPGPLADDALLEAAYLKRQQKRWGEAVQLFQKFLAGHQDPQKFGGTYWDAAWTSYLGRDFQAATGFLKKSATSPEYRERSLYWLGKALANLQDAKGAQQAFDSLASEYPFGYYALICNRWCDLGSFPAPPKNVVEELPMPGGFEREKALIALGLYDEAARELWASKKKNPLGIARLFLEMENYNGAFHQVARDNGKLPPERNNLTAWALTYPLAYREEVARNAALTGLPESLIWAIMRAESNYHPGALSPVGAVGLMQVMPGTAEAMSKGDSVRLARPELNIKLGARYLKDQMNSYDRSIVLTAAAYNAGPGNVKRWQKAFGGLPQDEFIESIPFKETREYVKKVLSNMELYQRLYRLPVEKKN</sequence>
<dbReference type="PROSITE" id="PS50005">
    <property type="entry name" value="TPR"/>
    <property type="match status" value="1"/>
</dbReference>
<evidence type="ECO:0000313" key="5">
    <source>
        <dbReference type="EMBL" id="GFO66757.1"/>
    </source>
</evidence>
<dbReference type="GO" id="GO:0016020">
    <property type="term" value="C:membrane"/>
    <property type="evidence" value="ECO:0007669"/>
    <property type="project" value="InterPro"/>
</dbReference>
<evidence type="ECO:0000313" key="6">
    <source>
        <dbReference type="Proteomes" id="UP000587586"/>
    </source>
</evidence>
<dbReference type="Pfam" id="PF13432">
    <property type="entry name" value="TPR_16"/>
    <property type="match status" value="1"/>
</dbReference>
<dbReference type="SUPFAM" id="SSF48452">
    <property type="entry name" value="TPR-like"/>
    <property type="match status" value="2"/>
</dbReference>
<gene>
    <name evidence="5" type="ORF">GMLC_03360</name>
</gene>
<dbReference type="AlphaFoldDB" id="A0A6V8N4G7"/>
<name>A0A6V8N4G7_9BACT</name>
<reference evidence="6" key="1">
    <citation type="submission" date="2020-06" db="EMBL/GenBank/DDBJ databases">
        <title>Draft genomic sequecing of Geomonas sp. Red745.</title>
        <authorList>
            <person name="Itoh H."/>
            <person name="Xu Z.X."/>
            <person name="Ushijima N."/>
            <person name="Masuda Y."/>
            <person name="Shiratori Y."/>
            <person name="Senoo K."/>
        </authorList>
    </citation>
    <scope>NUCLEOTIDE SEQUENCE [LARGE SCALE GENOMIC DNA]</scope>
    <source>
        <strain evidence="6">Red745</strain>
    </source>
</reference>
<dbReference type="InterPro" id="IPR019734">
    <property type="entry name" value="TPR_rpt"/>
</dbReference>
<dbReference type="InterPro" id="IPR023346">
    <property type="entry name" value="Lysozyme-like_dom_sf"/>
</dbReference>
<feature type="domain" description="Transglycosylase SLT" evidence="4">
    <location>
        <begin position="550"/>
        <end position="652"/>
    </location>
</feature>
<dbReference type="Gene3D" id="1.10.530.10">
    <property type="match status" value="1"/>
</dbReference>
<dbReference type="GO" id="GO:0000270">
    <property type="term" value="P:peptidoglycan metabolic process"/>
    <property type="evidence" value="ECO:0007669"/>
    <property type="project" value="InterPro"/>
</dbReference>
<dbReference type="Proteomes" id="UP000587586">
    <property type="component" value="Unassembled WGS sequence"/>
</dbReference>
<organism evidence="5 6">
    <name type="scientific">Geomonas limicola</name>
    <dbReference type="NCBI Taxonomy" id="2740186"/>
    <lineage>
        <taxon>Bacteria</taxon>
        <taxon>Pseudomonadati</taxon>
        <taxon>Thermodesulfobacteriota</taxon>
        <taxon>Desulfuromonadia</taxon>
        <taxon>Geobacterales</taxon>
        <taxon>Geobacteraceae</taxon>
        <taxon>Geomonas</taxon>
    </lineage>
</organism>
<dbReference type="Gene3D" id="1.25.40.10">
    <property type="entry name" value="Tetratricopeptide repeat domain"/>
    <property type="match status" value="3"/>
</dbReference>
<feature type="chain" id="PRO_5028308862" evidence="3">
    <location>
        <begin position="22"/>
        <end position="688"/>
    </location>
</feature>
<dbReference type="InterPro" id="IPR011990">
    <property type="entry name" value="TPR-like_helical_dom_sf"/>
</dbReference>
<dbReference type="Pfam" id="PF01464">
    <property type="entry name" value="SLT"/>
    <property type="match status" value="1"/>
</dbReference>
<dbReference type="PANTHER" id="PTHR37423:SF2">
    <property type="entry name" value="MEMBRANE-BOUND LYTIC MUREIN TRANSGLYCOSYLASE C"/>
    <property type="match status" value="1"/>
</dbReference>
<keyword evidence="6" id="KW-1185">Reference proteome</keyword>
<evidence type="ECO:0000259" key="4">
    <source>
        <dbReference type="Pfam" id="PF01464"/>
    </source>
</evidence>
<dbReference type="GO" id="GO:0008933">
    <property type="term" value="F:peptidoglycan lytic transglycosylase activity"/>
    <property type="evidence" value="ECO:0007669"/>
    <property type="project" value="InterPro"/>
</dbReference>
<dbReference type="InterPro" id="IPR008258">
    <property type="entry name" value="Transglycosylase_SLT_dom_1"/>
</dbReference>
<dbReference type="PANTHER" id="PTHR37423">
    <property type="entry name" value="SOLUBLE LYTIC MUREIN TRANSGLYCOSYLASE-RELATED"/>
    <property type="match status" value="1"/>
</dbReference>